<feature type="coiled-coil region" evidence="1">
    <location>
        <begin position="276"/>
        <end position="305"/>
    </location>
</feature>
<organism evidence="2 3">
    <name type="scientific">Brachionus plicatilis</name>
    <name type="common">Marine rotifer</name>
    <name type="synonym">Brachionus muelleri</name>
    <dbReference type="NCBI Taxonomy" id="10195"/>
    <lineage>
        <taxon>Eukaryota</taxon>
        <taxon>Metazoa</taxon>
        <taxon>Spiralia</taxon>
        <taxon>Gnathifera</taxon>
        <taxon>Rotifera</taxon>
        <taxon>Eurotatoria</taxon>
        <taxon>Monogononta</taxon>
        <taxon>Pseudotrocha</taxon>
        <taxon>Ploima</taxon>
        <taxon>Brachionidae</taxon>
        <taxon>Brachionus</taxon>
    </lineage>
</organism>
<comment type="caution">
    <text evidence="2">The sequence shown here is derived from an EMBL/GenBank/DDBJ whole genome shotgun (WGS) entry which is preliminary data.</text>
</comment>
<dbReference type="OrthoDB" id="361870at2759"/>
<dbReference type="EMBL" id="REGN01000337">
    <property type="protein sequence ID" value="RNA42640.1"/>
    <property type="molecule type" value="Genomic_DNA"/>
</dbReference>
<name>A0A3M7T473_BRAPC</name>
<evidence type="ECO:0000313" key="3">
    <source>
        <dbReference type="Proteomes" id="UP000276133"/>
    </source>
</evidence>
<reference evidence="2 3" key="1">
    <citation type="journal article" date="2018" name="Sci. Rep.">
        <title>Genomic signatures of local adaptation to the degree of environmental predictability in rotifers.</title>
        <authorList>
            <person name="Franch-Gras L."/>
            <person name="Hahn C."/>
            <person name="Garcia-Roger E.M."/>
            <person name="Carmona M.J."/>
            <person name="Serra M."/>
            <person name="Gomez A."/>
        </authorList>
    </citation>
    <scope>NUCLEOTIDE SEQUENCE [LARGE SCALE GENOMIC DNA]</scope>
    <source>
        <strain evidence="2">HYR1</strain>
    </source>
</reference>
<gene>
    <name evidence="2" type="ORF">BpHYR1_027246</name>
</gene>
<dbReference type="GO" id="GO:0005762">
    <property type="term" value="C:mitochondrial large ribosomal subunit"/>
    <property type="evidence" value="ECO:0007669"/>
    <property type="project" value="TreeGrafter"/>
</dbReference>
<dbReference type="AlphaFoldDB" id="A0A3M7T473"/>
<dbReference type="PANTHER" id="PTHR13528:SF2">
    <property type="entry name" value="LARGE RIBOSOMAL SUBUNIT PROTEIN BL28M"/>
    <property type="match status" value="1"/>
</dbReference>
<keyword evidence="3" id="KW-1185">Reference proteome</keyword>
<accession>A0A3M7T473</accession>
<sequence>MYRINKGDLVRDNFEFKTKSNNYLGISLKDEKQATKFLYRLSEGERNFEFFRSNTLDFVSFGFNKLRQGSHIGLPYSYFAQSKTEIFELTPASGFQYFLGQKISLDDINQKLSVESQEKFYESLVLSDDAKLFGLGREVANTDNFIKSILDRLVEFISLSGAYMYSYIKTRVYKMQFFQRRKVFVLSGLFAFSVIFETIDVQACQMGLDCCTGSIEFYDKMLERNKLLREVLINGHKLVDSNGNYLKQPVYLPFTNFFFYTNFMGIKLTDRREFCQKQLDLMITKLNAQMENDEQKSKKSELIKENDQTQPHGDEELKILKLIRLKLETFFFDLLIKHEILNHFLILSIKLLLPKFERIKSLGKHLPKWSDPNGIYYRLPEHYKKRQVDFLNTLPKPVHYKPSEKLYEVDHEHGVKKRIQDTPIVVLYPTQSKLGIWGGEGVVAGYKRPEQTGYKRPQYLTTKLWRPKVLKLIFYSEILDQNYALTCTRRTLELIEEAKGFDNYILKTHEVDLKSDIGMQLKREMLIRLAKKDTDLYPQDQKKQEIIYNRYKEFVIPIEEAEWVGLKPWEAVNKLKKIEEEKQKISIRPLKAVFAEETIEKLSSGDFDIEKALPKAKEKSIFKKIMEENFTKKK</sequence>
<proteinExistence type="predicted"/>
<dbReference type="PANTHER" id="PTHR13528">
    <property type="entry name" value="39S RIBOSOMAL PROTEIN L28, MITOCHONDRIAL"/>
    <property type="match status" value="1"/>
</dbReference>
<dbReference type="InterPro" id="IPR026569">
    <property type="entry name" value="Ribosomal_bL28"/>
</dbReference>
<dbReference type="Proteomes" id="UP000276133">
    <property type="component" value="Unassembled WGS sequence"/>
</dbReference>
<dbReference type="GO" id="GO:0003735">
    <property type="term" value="F:structural constituent of ribosome"/>
    <property type="evidence" value="ECO:0007669"/>
    <property type="project" value="InterPro"/>
</dbReference>
<dbReference type="STRING" id="10195.A0A3M7T473"/>
<keyword evidence="1" id="KW-0175">Coiled coil</keyword>
<protein>
    <submittedName>
        <fullName evidence="2">39S ribosomal mitochondrial</fullName>
    </submittedName>
</protein>
<evidence type="ECO:0000256" key="1">
    <source>
        <dbReference type="SAM" id="Coils"/>
    </source>
</evidence>
<evidence type="ECO:0000313" key="2">
    <source>
        <dbReference type="EMBL" id="RNA42640.1"/>
    </source>
</evidence>